<sequence length="62" mass="6975">MVDPTSDLEADVAPEDAPTCATCGETIVNAATHRAVTWIEDETVRHRHFCDDDCRDAWDDER</sequence>
<dbReference type="RefSeq" id="WP_008320898.1">
    <property type="nucleotide sequence ID" value="NZ_AOLN01000018.1"/>
</dbReference>
<protein>
    <recommendedName>
        <fullName evidence="3">Small CPxCG-related zinc finger protein</fullName>
    </recommendedName>
</protein>
<gene>
    <name evidence="1" type="ORF">C440_12869</name>
</gene>
<organism evidence="1 2">
    <name type="scientific">Haloferax mucosum ATCC BAA-1512</name>
    <dbReference type="NCBI Taxonomy" id="662479"/>
    <lineage>
        <taxon>Archaea</taxon>
        <taxon>Methanobacteriati</taxon>
        <taxon>Methanobacteriota</taxon>
        <taxon>Stenosarchaea group</taxon>
        <taxon>Halobacteria</taxon>
        <taxon>Halobacteriales</taxon>
        <taxon>Haloferacaceae</taxon>
        <taxon>Haloferax</taxon>
    </lineage>
</organism>
<dbReference type="InterPro" id="IPR055998">
    <property type="entry name" value="DUF7576"/>
</dbReference>
<dbReference type="EMBL" id="AOLN01000018">
    <property type="protein sequence ID" value="ELZ91206.1"/>
    <property type="molecule type" value="Genomic_DNA"/>
</dbReference>
<proteinExistence type="predicted"/>
<reference evidence="1 2" key="1">
    <citation type="journal article" date="2014" name="PLoS Genet.">
        <title>Phylogenetically driven sequencing of extremely halophilic archaea reveals strategies for static and dynamic osmo-response.</title>
        <authorList>
            <person name="Becker E.A."/>
            <person name="Seitzer P.M."/>
            <person name="Tritt A."/>
            <person name="Larsen D."/>
            <person name="Krusor M."/>
            <person name="Yao A.I."/>
            <person name="Wu D."/>
            <person name="Madern D."/>
            <person name="Eisen J.A."/>
            <person name="Darling A.E."/>
            <person name="Facciotti M.T."/>
        </authorList>
    </citation>
    <scope>NUCLEOTIDE SEQUENCE [LARGE SCALE GENOMIC DNA]</scope>
    <source>
        <strain evidence="1 2">ATCC BAA-1512</strain>
    </source>
</reference>
<name>M0I382_9EURY</name>
<accession>M0I382</accession>
<dbReference type="AlphaFoldDB" id="M0I382"/>
<dbReference type="Proteomes" id="UP000011550">
    <property type="component" value="Unassembled WGS sequence"/>
</dbReference>
<dbReference type="OrthoDB" id="169264at2157"/>
<dbReference type="Pfam" id="PF24461">
    <property type="entry name" value="DUF7576"/>
    <property type="match status" value="1"/>
</dbReference>
<comment type="caution">
    <text evidence="1">The sequence shown here is derived from an EMBL/GenBank/DDBJ whole genome shotgun (WGS) entry which is preliminary data.</text>
</comment>
<evidence type="ECO:0008006" key="3">
    <source>
        <dbReference type="Google" id="ProtNLM"/>
    </source>
</evidence>
<evidence type="ECO:0000313" key="2">
    <source>
        <dbReference type="Proteomes" id="UP000011550"/>
    </source>
</evidence>
<keyword evidence="2" id="KW-1185">Reference proteome</keyword>
<dbReference type="PATRIC" id="fig|662479.7.peg.2603"/>
<evidence type="ECO:0000313" key="1">
    <source>
        <dbReference type="EMBL" id="ELZ91206.1"/>
    </source>
</evidence>